<dbReference type="Gene3D" id="3.40.50.720">
    <property type="entry name" value="NAD(P)-binding Rossmann-like Domain"/>
    <property type="match status" value="1"/>
</dbReference>
<keyword evidence="1" id="KW-0812">Transmembrane</keyword>
<proteinExistence type="predicted"/>
<dbReference type="AlphaFoldDB" id="A0A7S0MRZ5"/>
<evidence type="ECO:0000313" key="2">
    <source>
        <dbReference type="EMBL" id="CAD8649215.1"/>
    </source>
</evidence>
<reference evidence="2" key="1">
    <citation type="submission" date="2021-01" db="EMBL/GenBank/DDBJ databases">
        <authorList>
            <person name="Corre E."/>
            <person name="Pelletier E."/>
            <person name="Niang G."/>
            <person name="Scheremetjew M."/>
            <person name="Finn R."/>
            <person name="Kale V."/>
            <person name="Holt S."/>
            <person name="Cochrane G."/>
            <person name="Meng A."/>
            <person name="Brown T."/>
            <person name="Cohen L."/>
        </authorList>
    </citation>
    <scope>NUCLEOTIDE SEQUENCE</scope>
    <source>
        <strain evidence="2">CCMP722</strain>
    </source>
</reference>
<organism evidence="2">
    <name type="scientific">Pyramimonas obovata</name>
    <dbReference type="NCBI Taxonomy" id="1411642"/>
    <lineage>
        <taxon>Eukaryota</taxon>
        <taxon>Viridiplantae</taxon>
        <taxon>Chlorophyta</taxon>
        <taxon>Pyramimonadophyceae</taxon>
        <taxon>Pyramimonadales</taxon>
        <taxon>Pyramimonadaceae</taxon>
        <taxon>Pyramimonas</taxon>
        <taxon>Pyramimonas incertae sedis</taxon>
    </lineage>
</organism>
<keyword evidence="1" id="KW-0472">Membrane</keyword>
<protein>
    <recommendedName>
        <fullName evidence="3">Thioester reductase (TE) domain-containing protein</fullName>
    </recommendedName>
</protein>
<sequence length="478" mass="51595">MGTGSLLGVAGEVLRSARPKQIVLSGPSGFLGSRVLQSILDVHQFRKSQGMEPGEAILLSSSPGNLMSRLHDRYGSETLSTVRASRVDYYHQHQVDSWHDQLGSMGVGGHDAVFVNLAAMAGPVPGKPDAMMAVNYAAPMAAARACEALGFGHWIQSSTQATKAERSGQVPYSRWKAMCDFSLTRLEKLPVSVTVLGLLYCKEAGIVGQRGNTLNMVDLSLLPLTPIMGDGSAPLQPLEVGDAADRIAFLALSEARDRPSQGYTSKDRWASPNIAPSRQYTLRFYDAVGPETMSMLEMQRRFASLNGRTLRPVHVDYRNFELVLNVASLGNLNRQFVSLLRSEQDSKKPIVGKHEVFERLLGPQARLTALNESLLTGRKAAKPRSFPWMNTITWMWRNWGVIPPGMALVAETLLVAFFGPTSGPMWTRIRLVWVGAVSSAAGVVTAATVVHGPGLAAALAASPLGRLLGALRDLLAGG</sequence>
<name>A0A7S0MRZ5_9CHLO</name>
<keyword evidence="1" id="KW-1133">Transmembrane helix</keyword>
<feature type="transmembrane region" description="Helical" evidence="1">
    <location>
        <begin position="431"/>
        <end position="450"/>
    </location>
</feature>
<dbReference type="SUPFAM" id="SSF51735">
    <property type="entry name" value="NAD(P)-binding Rossmann-fold domains"/>
    <property type="match status" value="1"/>
</dbReference>
<gene>
    <name evidence="2" type="ORF">POBO1169_LOCUS940</name>
</gene>
<evidence type="ECO:0000256" key="1">
    <source>
        <dbReference type="SAM" id="Phobius"/>
    </source>
</evidence>
<accession>A0A7S0MRZ5</accession>
<evidence type="ECO:0008006" key="3">
    <source>
        <dbReference type="Google" id="ProtNLM"/>
    </source>
</evidence>
<dbReference type="InterPro" id="IPR036291">
    <property type="entry name" value="NAD(P)-bd_dom_sf"/>
</dbReference>
<dbReference type="EMBL" id="HBFA01001899">
    <property type="protein sequence ID" value="CAD8649215.1"/>
    <property type="molecule type" value="Transcribed_RNA"/>
</dbReference>
<feature type="transmembrane region" description="Helical" evidence="1">
    <location>
        <begin position="399"/>
        <end position="419"/>
    </location>
</feature>